<name>A0AAE0D499_COLKA</name>
<evidence type="ECO:0000313" key="2">
    <source>
        <dbReference type="Proteomes" id="UP001281614"/>
    </source>
</evidence>
<organism evidence="1 2">
    <name type="scientific">Colletotrichum kahawae</name>
    <name type="common">Coffee berry disease fungus</name>
    <dbReference type="NCBI Taxonomy" id="34407"/>
    <lineage>
        <taxon>Eukaryota</taxon>
        <taxon>Fungi</taxon>
        <taxon>Dikarya</taxon>
        <taxon>Ascomycota</taxon>
        <taxon>Pezizomycotina</taxon>
        <taxon>Sordariomycetes</taxon>
        <taxon>Hypocreomycetidae</taxon>
        <taxon>Glomerellales</taxon>
        <taxon>Glomerellaceae</taxon>
        <taxon>Colletotrichum</taxon>
        <taxon>Colletotrichum gloeosporioides species complex</taxon>
    </lineage>
</organism>
<gene>
    <name evidence="1" type="ORF">CKAH01_06278</name>
</gene>
<dbReference type="EMBL" id="VYYT01000256">
    <property type="protein sequence ID" value="KAK2751992.1"/>
    <property type="molecule type" value="Genomic_DNA"/>
</dbReference>
<evidence type="ECO:0000313" key="1">
    <source>
        <dbReference type="EMBL" id="KAK2751992.1"/>
    </source>
</evidence>
<dbReference type="Proteomes" id="UP001281614">
    <property type="component" value="Unassembled WGS sequence"/>
</dbReference>
<protein>
    <submittedName>
        <fullName evidence="1">Uncharacterized protein</fullName>
    </submittedName>
</protein>
<sequence>MHTRPGSLLVGFPQHHFGICVVGLDRSSKAKR</sequence>
<reference evidence="1" key="1">
    <citation type="submission" date="2023-02" db="EMBL/GenBank/DDBJ databases">
        <title>Colletotrichum kahawae CIFC_Que2 genome sequencing and assembly.</title>
        <authorList>
            <person name="Baroncelli R."/>
        </authorList>
    </citation>
    <scope>NUCLEOTIDE SEQUENCE</scope>
    <source>
        <strain evidence="1">CIFC_Que2</strain>
    </source>
</reference>
<keyword evidence="2" id="KW-1185">Reference proteome</keyword>
<dbReference type="AlphaFoldDB" id="A0AAE0D499"/>
<proteinExistence type="predicted"/>
<comment type="caution">
    <text evidence="1">The sequence shown here is derived from an EMBL/GenBank/DDBJ whole genome shotgun (WGS) entry which is preliminary data.</text>
</comment>
<accession>A0AAE0D499</accession>